<feature type="compositionally biased region" description="Gly residues" evidence="1">
    <location>
        <begin position="298"/>
        <end position="310"/>
    </location>
</feature>
<dbReference type="Pfam" id="PF13638">
    <property type="entry name" value="PIN_4"/>
    <property type="match status" value="1"/>
</dbReference>
<protein>
    <recommendedName>
        <fullName evidence="2">PIN domain-containing protein</fullName>
    </recommendedName>
</protein>
<feature type="domain" description="PIN" evidence="2">
    <location>
        <begin position="331"/>
        <end position="488"/>
    </location>
</feature>
<name>A0ABQ5S2W2_9CHLO</name>
<evidence type="ECO:0000259" key="2">
    <source>
        <dbReference type="Pfam" id="PF13638"/>
    </source>
</evidence>
<sequence>METGTETDLYIPCKKVKEIVGTKEFLMLKRGANIMAPTAKPVDGEKGRRLVLDGPRESQAAAAFTVMLRLTPAEHHTSVSDPNHRSWHYISPAGNREGPFAARTLMVWLSKDQLPGSFHVQHGPSRVWMPLRLLARHYELLASGAEGAYAPMPWPFPLTCDADVVMTEVELDAEIAQLRQQPDFLGAIEEVVSMDVDSEGVAYHEWLIPGSLLAVTGSLHLPMPMDLDVMPGSGPPGSMAAQANRMRLYLVVDTNVLLRREGVELLQLIRRLFAPFPQNRIVPAAGHGRRSEEDSTRGSGGGSGRGSGGGRIDDRADRGSGDCAGFSCVAVIPWMVLAELDGLKGSWQGRRTFHKGNQNDDGDGKSSGKGSSGGGDTDYRDDDERPVAVMARSAVSLLLSALESGDGFFRGQTLQQFRVASTHPAAALPLGATSVGSDDRILQCCLHLQDDLSSKAAAAGFAYHVALLSNDNNLCVKTRICGIPATSVRQLLTHAALGSAETASWCPSPLVTPAPEPRQLEEALLRLAQQQPSTSVLEASSTTAPAASSGLQDSGGSSHEMHGPESQKAASTGSSSLGGGTTGWSDASVAGTLGSSGSATFSFNAWTAGGSNGQPWVAGADSNPAPRTIPDAPLLGQFDLDEVTDPMVAALHAELRRLTVVLAPVVRDIFVAEFKDLWMNVIVRPPPWSGPDMLEVLHRHLESVFSERLGNRVARPLRLVVETMVKHVRYYERGHGRPRRDANLVKVVEEFSRGVSDILRAFGEAPPPAPLIPAALLALRVGTAPPPMHGHGRCGGAVSGSMGRGMGGVMGTGMGGSMAGGDGSAVASGMQITAWNGNSDVYNSYCGGVATSAAPVIASRGSGGQSRTMAPAAARAAAVAQSIGLSVKLGNHEMRGGACAPPSPSTALSPVTSTAAAAGALSPVAASGAHGSAGAAGRRAGGNGTSAMAQQEHVVGLAGSADFEAKLMAAAAEPDGAVDSQVAKLLQHVMLMMQQAQQQQQQAQQQDLQGNHLQVVRAASESGHPVSAVQHQQALLLQQQLLQQQQLQHQAEQQRQVLVQRYYSDPAPAGDPIECTNSPGAAALASMKSAGSSVHLTQADVAARQLQLLQIKQQQQNVQTQSHEQMQQQQSQQATWQHMFAQRATANAEALQVQAQAQMQATSQAQVQHLSRASSGGGSILSPAGSMVSPGASVAPAPAWQTLLADAHQRQQLQQQQQQQQILLLHQAAAAAAAAAIEPVGGTVSSEATSSASVLDGSGSDPTPEVLALLRQTFFAHPQ</sequence>
<gene>
    <name evidence="3" type="ORF">VaNZ11_007059</name>
</gene>
<feature type="region of interest" description="Disordered" evidence="1">
    <location>
        <begin position="351"/>
        <end position="383"/>
    </location>
</feature>
<dbReference type="InterPro" id="IPR052626">
    <property type="entry name" value="SWT1_Regulator"/>
</dbReference>
<evidence type="ECO:0000313" key="3">
    <source>
        <dbReference type="EMBL" id="GLI63924.1"/>
    </source>
</evidence>
<keyword evidence="4" id="KW-1185">Reference proteome</keyword>
<dbReference type="SUPFAM" id="SSF55277">
    <property type="entry name" value="GYF domain"/>
    <property type="match status" value="1"/>
</dbReference>
<reference evidence="3 4" key="1">
    <citation type="journal article" date="2023" name="IScience">
        <title>Expanded male sex-determining region conserved during the evolution of homothallism in the green alga Volvox.</title>
        <authorList>
            <person name="Yamamoto K."/>
            <person name="Matsuzaki R."/>
            <person name="Mahakham W."/>
            <person name="Heman W."/>
            <person name="Sekimoto H."/>
            <person name="Kawachi M."/>
            <person name="Minakuchi Y."/>
            <person name="Toyoda A."/>
            <person name="Nozaki H."/>
        </authorList>
    </citation>
    <scope>NUCLEOTIDE SEQUENCE [LARGE SCALE GENOMIC DNA]</scope>
    <source>
        <strain evidence="3 4">NIES-4468</strain>
    </source>
</reference>
<proteinExistence type="predicted"/>
<dbReference type="PANTHER" id="PTHR16161">
    <property type="entry name" value="TRANSCRIPTIONAL PROTEIN SWT1"/>
    <property type="match status" value="1"/>
</dbReference>
<evidence type="ECO:0000313" key="4">
    <source>
        <dbReference type="Proteomes" id="UP001165090"/>
    </source>
</evidence>
<evidence type="ECO:0000256" key="1">
    <source>
        <dbReference type="SAM" id="MobiDB-lite"/>
    </source>
</evidence>
<feature type="region of interest" description="Disordered" evidence="1">
    <location>
        <begin position="282"/>
        <end position="316"/>
    </location>
</feature>
<dbReference type="InterPro" id="IPR035445">
    <property type="entry name" value="GYF-like_dom_sf"/>
</dbReference>
<feature type="region of interest" description="Disordered" evidence="1">
    <location>
        <begin position="531"/>
        <end position="583"/>
    </location>
</feature>
<comment type="caution">
    <text evidence="3">The sequence shown here is derived from an EMBL/GenBank/DDBJ whole genome shotgun (WGS) entry which is preliminary data.</text>
</comment>
<organism evidence="3 4">
    <name type="scientific">Volvox africanus</name>
    <dbReference type="NCBI Taxonomy" id="51714"/>
    <lineage>
        <taxon>Eukaryota</taxon>
        <taxon>Viridiplantae</taxon>
        <taxon>Chlorophyta</taxon>
        <taxon>core chlorophytes</taxon>
        <taxon>Chlorophyceae</taxon>
        <taxon>CS clade</taxon>
        <taxon>Chlamydomonadales</taxon>
        <taxon>Volvocaceae</taxon>
        <taxon>Volvox</taxon>
    </lineage>
</organism>
<dbReference type="Proteomes" id="UP001165090">
    <property type="component" value="Unassembled WGS sequence"/>
</dbReference>
<dbReference type="Gene3D" id="3.40.50.1010">
    <property type="entry name" value="5'-nuclease"/>
    <property type="match status" value="1"/>
</dbReference>
<feature type="compositionally biased region" description="Gly residues" evidence="1">
    <location>
        <begin position="365"/>
        <end position="376"/>
    </location>
</feature>
<dbReference type="EMBL" id="BSDZ01000017">
    <property type="protein sequence ID" value="GLI63924.1"/>
    <property type="molecule type" value="Genomic_DNA"/>
</dbReference>
<feature type="compositionally biased region" description="Low complexity" evidence="1">
    <location>
        <begin position="539"/>
        <end position="549"/>
    </location>
</feature>
<dbReference type="PANTHER" id="PTHR16161:SF0">
    <property type="entry name" value="TRANSCRIPTIONAL PROTEIN SWT1"/>
    <property type="match status" value="1"/>
</dbReference>
<accession>A0ABQ5S2W2</accession>
<dbReference type="InterPro" id="IPR002716">
    <property type="entry name" value="PIN_dom"/>
</dbReference>